<feature type="region of interest" description="Disordered" evidence="1">
    <location>
        <begin position="66"/>
        <end position="146"/>
    </location>
</feature>
<protein>
    <submittedName>
        <fullName evidence="2">Uncharacterized protein</fullName>
    </submittedName>
</protein>
<dbReference type="Proteomes" id="UP000799324">
    <property type="component" value="Unassembled WGS sequence"/>
</dbReference>
<dbReference type="AlphaFoldDB" id="A0A6A6T9D7"/>
<organism evidence="2 3">
    <name type="scientific">Lophiostoma macrostomum CBS 122681</name>
    <dbReference type="NCBI Taxonomy" id="1314788"/>
    <lineage>
        <taxon>Eukaryota</taxon>
        <taxon>Fungi</taxon>
        <taxon>Dikarya</taxon>
        <taxon>Ascomycota</taxon>
        <taxon>Pezizomycotina</taxon>
        <taxon>Dothideomycetes</taxon>
        <taxon>Pleosporomycetidae</taxon>
        <taxon>Pleosporales</taxon>
        <taxon>Lophiostomataceae</taxon>
        <taxon>Lophiostoma</taxon>
    </lineage>
</organism>
<proteinExistence type="predicted"/>
<feature type="region of interest" description="Disordered" evidence="1">
    <location>
        <begin position="227"/>
        <end position="264"/>
    </location>
</feature>
<keyword evidence="3" id="KW-1185">Reference proteome</keyword>
<evidence type="ECO:0000313" key="2">
    <source>
        <dbReference type="EMBL" id="KAF2655861.1"/>
    </source>
</evidence>
<sequence>MSSRRDVWITFGGFEPMAIREPVSHELPRLFPPQHIRIPRHHHQPQSPEFLHSSHDVPYCSTIDETWEGQGPGPTINGTPNPPRGADWPAAPYQNAHSDGYSITPQPSFSRNPPAFNTLPPAPARPRPPRNRPQQPPINGLPYPNRYPVQPHHMHFQQMPYQMHGPHNYDGGVWYTTHPTQGLSPIHSAQPMPVTHDQVHMYQPPPLIPNRPLSGARSAIGVALPPQPRYFLPQPPPYPPRHQLPPTPTRPQRHHPPSQLNPRAAPFIPRQRIPQTQGVGQMPFNSIQGLTQNSLAQVASAQLLISDWIMNSDDGYNPWNRHPYVERVPDEEFLVASRGAAPGVIAPPNLCGPFQDSQQ</sequence>
<evidence type="ECO:0000256" key="1">
    <source>
        <dbReference type="SAM" id="MobiDB-lite"/>
    </source>
</evidence>
<evidence type="ECO:0000313" key="3">
    <source>
        <dbReference type="Proteomes" id="UP000799324"/>
    </source>
</evidence>
<feature type="compositionally biased region" description="Pro residues" evidence="1">
    <location>
        <begin position="227"/>
        <end position="249"/>
    </location>
</feature>
<dbReference type="EMBL" id="MU004343">
    <property type="protein sequence ID" value="KAF2655861.1"/>
    <property type="molecule type" value="Genomic_DNA"/>
</dbReference>
<accession>A0A6A6T9D7</accession>
<name>A0A6A6T9D7_9PLEO</name>
<reference evidence="2" key="1">
    <citation type="journal article" date="2020" name="Stud. Mycol.">
        <title>101 Dothideomycetes genomes: a test case for predicting lifestyles and emergence of pathogens.</title>
        <authorList>
            <person name="Haridas S."/>
            <person name="Albert R."/>
            <person name="Binder M."/>
            <person name="Bloem J."/>
            <person name="Labutti K."/>
            <person name="Salamov A."/>
            <person name="Andreopoulos B."/>
            <person name="Baker S."/>
            <person name="Barry K."/>
            <person name="Bills G."/>
            <person name="Bluhm B."/>
            <person name="Cannon C."/>
            <person name="Castanera R."/>
            <person name="Culley D."/>
            <person name="Daum C."/>
            <person name="Ezra D."/>
            <person name="Gonzalez J."/>
            <person name="Henrissat B."/>
            <person name="Kuo A."/>
            <person name="Liang C."/>
            <person name="Lipzen A."/>
            <person name="Lutzoni F."/>
            <person name="Magnuson J."/>
            <person name="Mondo S."/>
            <person name="Nolan M."/>
            <person name="Ohm R."/>
            <person name="Pangilinan J."/>
            <person name="Park H.-J."/>
            <person name="Ramirez L."/>
            <person name="Alfaro M."/>
            <person name="Sun H."/>
            <person name="Tritt A."/>
            <person name="Yoshinaga Y."/>
            <person name="Zwiers L.-H."/>
            <person name="Turgeon B."/>
            <person name="Goodwin S."/>
            <person name="Spatafora J."/>
            <person name="Crous P."/>
            <person name="Grigoriev I."/>
        </authorList>
    </citation>
    <scope>NUCLEOTIDE SEQUENCE</scope>
    <source>
        <strain evidence="2">CBS 122681</strain>
    </source>
</reference>
<gene>
    <name evidence="2" type="ORF">K491DRAFT_746042</name>
</gene>
<feature type="compositionally biased region" description="Polar residues" evidence="1">
    <location>
        <begin position="95"/>
        <end position="111"/>
    </location>
</feature>